<reference evidence="3" key="1">
    <citation type="journal article" date="2019" name="Int. J. Syst. Evol. Microbiol.">
        <title>The Global Catalogue of Microorganisms (GCM) 10K type strain sequencing project: providing services to taxonomists for standard genome sequencing and annotation.</title>
        <authorList>
            <consortium name="The Broad Institute Genomics Platform"/>
            <consortium name="The Broad Institute Genome Sequencing Center for Infectious Disease"/>
            <person name="Wu L."/>
            <person name="Ma J."/>
        </authorList>
    </citation>
    <scope>NUCLEOTIDE SEQUENCE [LARGE SCALE GENOMIC DNA]</scope>
    <source>
        <strain evidence="3">JCM 11590</strain>
    </source>
</reference>
<accession>A0ABQ2CT99</accession>
<evidence type="ECO:0008006" key="4">
    <source>
        <dbReference type="Google" id="ProtNLM"/>
    </source>
</evidence>
<dbReference type="RefSeq" id="WP_188636976.1">
    <property type="nucleotide sequence ID" value="NZ_BMNN01000006.1"/>
</dbReference>
<comment type="caution">
    <text evidence="2">The sequence shown here is derived from an EMBL/GenBank/DDBJ whole genome shotgun (WGS) entry which is preliminary data.</text>
</comment>
<dbReference type="InterPro" id="IPR058248">
    <property type="entry name" value="Lxx211020-like"/>
</dbReference>
<evidence type="ECO:0000313" key="2">
    <source>
        <dbReference type="EMBL" id="GGJ06938.1"/>
    </source>
</evidence>
<dbReference type="InterPro" id="IPR036182">
    <property type="entry name" value="PCuAC_sf"/>
</dbReference>
<dbReference type="Gene3D" id="2.60.40.1890">
    <property type="entry name" value="PCu(A)C copper chaperone"/>
    <property type="match status" value="1"/>
</dbReference>
<protein>
    <recommendedName>
        <fullName evidence="4">Copper chaperone PCu(A)C</fullName>
    </recommendedName>
</protein>
<proteinExistence type="predicted"/>
<name>A0ABQ2CT99_9GAMM</name>
<dbReference type="PANTHER" id="PTHR36302">
    <property type="entry name" value="BLR7088 PROTEIN"/>
    <property type="match status" value="1"/>
</dbReference>
<organism evidence="2 3">
    <name type="scientific">Halopseudomonas pertucinogena</name>
    <dbReference type="NCBI Taxonomy" id="86175"/>
    <lineage>
        <taxon>Bacteria</taxon>
        <taxon>Pseudomonadati</taxon>
        <taxon>Pseudomonadota</taxon>
        <taxon>Gammaproteobacteria</taxon>
        <taxon>Pseudomonadales</taxon>
        <taxon>Pseudomonadaceae</taxon>
        <taxon>Halopseudomonas</taxon>
    </lineage>
</organism>
<feature type="signal peptide" evidence="1">
    <location>
        <begin position="1"/>
        <end position="21"/>
    </location>
</feature>
<dbReference type="EMBL" id="BMNN01000006">
    <property type="protein sequence ID" value="GGJ06938.1"/>
    <property type="molecule type" value="Genomic_DNA"/>
</dbReference>
<evidence type="ECO:0000313" key="3">
    <source>
        <dbReference type="Proteomes" id="UP000633263"/>
    </source>
</evidence>
<evidence type="ECO:0000256" key="1">
    <source>
        <dbReference type="SAM" id="SignalP"/>
    </source>
</evidence>
<dbReference type="Proteomes" id="UP000633263">
    <property type="component" value="Unassembled WGS sequence"/>
</dbReference>
<dbReference type="Pfam" id="PF04314">
    <property type="entry name" value="PCuAC"/>
    <property type="match status" value="1"/>
</dbReference>
<gene>
    <name evidence="2" type="ORF">GCM10009083_24880</name>
</gene>
<keyword evidence="3" id="KW-1185">Reference proteome</keyword>
<dbReference type="InterPro" id="IPR007410">
    <property type="entry name" value="LpqE-like"/>
</dbReference>
<dbReference type="PANTHER" id="PTHR36302:SF1">
    <property type="entry name" value="COPPER CHAPERONE PCU(A)C"/>
    <property type="match status" value="1"/>
</dbReference>
<dbReference type="SUPFAM" id="SSF110087">
    <property type="entry name" value="DR1885-like metal-binding protein"/>
    <property type="match status" value="1"/>
</dbReference>
<sequence>MRLHLAALLLAGSCLSIPTVAHEFTSGDLHILHPWSRALPPVAPTGAAYLVIENRGERSDRLTAAHTPIAAHAELHEHVHENDVMKMQEIDSVEIAAGGSVEFAPGGHHVMLFGLKEPLAAGGEYPLTLVFEHAGEVEVTVMVQGEGAADEGHPGHGHDHH</sequence>
<keyword evidence="1" id="KW-0732">Signal</keyword>
<feature type="chain" id="PRO_5046180077" description="Copper chaperone PCu(A)C" evidence="1">
    <location>
        <begin position="22"/>
        <end position="161"/>
    </location>
</feature>